<feature type="domain" description="P/Homo B" evidence="4">
    <location>
        <begin position="636"/>
        <end position="794"/>
    </location>
</feature>
<gene>
    <name evidence="5" type="ORF">CLV84_0348</name>
</gene>
<protein>
    <submittedName>
        <fullName evidence="5">Putative secreted protein (Por secretion system target)</fullName>
    </submittedName>
</protein>
<comment type="caution">
    <text evidence="5">The sequence shown here is derived from an EMBL/GenBank/DDBJ whole genome shotgun (WGS) entry which is preliminary data.</text>
</comment>
<dbReference type="InterPro" id="IPR043504">
    <property type="entry name" value="Peptidase_S1_PA_chymotrypsin"/>
</dbReference>
<keyword evidence="1" id="KW-0645">Protease</keyword>
<dbReference type="Gene3D" id="2.40.10.10">
    <property type="entry name" value="Trypsin-like serine proteases"/>
    <property type="match status" value="2"/>
</dbReference>
<dbReference type="PANTHER" id="PTHR36234">
    <property type="entry name" value="LYSYL ENDOPEPTIDASE"/>
    <property type="match status" value="1"/>
</dbReference>
<dbReference type="AlphaFoldDB" id="A0A2S6I7H3"/>
<dbReference type="PANTHER" id="PTHR36234:SF5">
    <property type="entry name" value="LYSYL ENDOPEPTIDASE"/>
    <property type="match status" value="1"/>
</dbReference>
<feature type="domain" description="Fibronectin type-III" evidence="3">
    <location>
        <begin position="546"/>
        <end position="639"/>
    </location>
</feature>
<sequence length="1073" mass="115376">MMRTVLATWLCLVVFSTGLGAQHGMSRVQLAKLPVLSLPVQHNDSLLAREISRRKPGRPQTFAVSLPVHLTPEDDGKWVAAADYDRWRMRVKSAGAKSLNLGFTRFVLPEGAALYLSNDQQRYGPFTAADNEDHAQLWTPLLRGDEVLLELEVPPGRKEAVELVLSTVNHDFEGAIDLLSGDCHVDVACGAAEGYPQVDDHRDVIRSVAAYTVEGRERCTGFLVNNTNQDGRPLFLTANHCGVNEETAPTLVAYWNFENETCRLPGSTASGSAGNGTLDVYNTGARLLASYAATDMTLVELDEPVNPRARAFFAGWNALDNLPNDGVFTVHHPNLDEKRISFSDRAVTRSTIVGEASSSGNFLRVAQWDLGSTEGGSSGAPLFDPAGRVRGQLFGGRATCGTQAEDMFGWLQVSWTGGGSPATRLMDWLDPCGRSAGTLSGLDEADLARTLVASRGCQDVCVAADATFEFTLGTAFPDETTLTVVSDGGLNWEVPPTVDGGQSFTLSVSAVTVDAGSYPIEIVASGGQYRSAVTIILNVTVAPPPAVIALRPADNGTGLDPSVELAWRPVSNAESYQLQYSLTPDFTAVAANLTELAETTYTPTYPLPGETRYFWRVRAQNACGNGTWSAVRSFTTDTRTCLVRRGMALPVPIPSGDPSEVVAALDVAGAITPADLEIIVGIEHTFLGDLEAKLVSPDGVEVKLFDPLSDGSCPARNLYVIFADDASITAEQFSERCEDGSDTDYLRVRPLEPLADLLDQNAGGTWKLVVNDRAAMDGGAITDFRIRICENRVDRRDLDVEVVGEALTACANEGGTATLRLGADFTDEIALRVEAGGLELDNYTFSHDVGAHTVGVRFSAWTLAGVGTQELAFTVIAADGTERQALNTLTVLPLPEPVTPLAARIGAERVTFRWRGSGVAETYTLEVSPTEQFGAPALVALTRNRQITLPRGDLPETFYWRVVGNNSCGSFPGPSRAMAADTANAVHTIDAGQSIVIYPNPTHGEVRLELQGAWPDRQMQAVLFGADGRQVARWPDVRALNHRLQMEGIPAGVYFLRVTGSFGGITERLLLLR</sequence>
<evidence type="ECO:0000313" key="5">
    <source>
        <dbReference type="EMBL" id="PPK87408.1"/>
    </source>
</evidence>
<reference evidence="5 6" key="1">
    <citation type="submission" date="2018-02" db="EMBL/GenBank/DDBJ databases">
        <title>Genomic Encyclopedia of Archaeal and Bacterial Type Strains, Phase II (KMG-II): from individual species to whole genera.</title>
        <authorList>
            <person name="Goeker M."/>
        </authorList>
    </citation>
    <scope>NUCLEOTIDE SEQUENCE [LARGE SCALE GENOMIC DNA]</scope>
    <source>
        <strain evidence="5 6">DSM 29526</strain>
    </source>
</reference>
<evidence type="ECO:0000256" key="2">
    <source>
        <dbReference type="ARBA" id="ARBA00022801"/>
    </source>
</evidence>
<dbReference type="InterPro" id="IPR002884">
    <property type="entry name" value="P_dom"/>
</dbReference>
<dbReference type="CDD" id="cd00063">
    <property type="entry name" value="FN3"/>
    <property type="match status" value="1"/>
</dbReference>
<evidence type="ECO:0000259" key="4">
    <source>
        <dbReference type="PROSITE" id="PS51829"/>
    </source>
</evidence>
<name>A0A2S6I7H3_9BACT</name>
<proteinExistence type="predicted"/>
<keyword evidence="6" id="KW-1185">Reference proteome</keyword>
<keyword evidence="2" id="KW-0378">Hydrolase</keyword>
<dbReference type="SUPFAM" id="SSF49265">
    <property type="entry name" value="Fibronectin type III"/>
    <property type="match status" value="1"/>
</dbReference>
<evidence type="ECO:0000259" key="3">
    <source>
        <dbReference type="PROSITE" id="PS50853"/>
    </source>
</evidence>
<dbReference type="Pfam" id="PF13365">
    <property type="entry name" value="Trypsin_2"/>
    <property type="match status" value="1"/>
</dbReference>
<dbReference type="RefSeq" id="WP_170067526.1">
    <property type="nucleotide sequence ID" value="NZ_PTJC01000005.1"/>
</dbReference>
<dbReference type="EMBL" id="PTJC01000005">
    <property type="protein sequence ID" value="PPK87408.1"/>
    <property type="molecule type" value="Genomic_DNA"/>
</dbReference>
<accession>A0A2S6I7H3</accession>
<dbReference type="PROSITE" id="PS50853">
    <property type="entry name" value="FN3"/>
    <property type="match status" value="1"/>
</dbReference>
<dbReference type="SUPFAM" id="SSF49785">
    <property type="entry name" value="Galactose-binding domain-like"/>
    <property type="match status" value="1"/>
</dbReference>
<dbReference type="Gene3D" id="2.60.120.260">
    <property type="entry name" value="Galactose-binding domain-like"/>
    <property type="match status" value="1"/>
</dbReference>
<dbReference type="InterPro" id="IPR013783">
    <property type="entry name" value="Ig-like_fold"/>
</dbReference>
<dbReference type="InterPro" id="IPR003961">
    <property type="entry name" value="FN3_dom"/>
</dbReference>
<dbReference type="SUPFAM" id="SSF50494">
    <property type="entry name" value="Trypsin-like serine proteases"/>
    <property type="match status" value="1"/>
</dbReference>
<organism evidence="5 6">
    <name type="scientific">Neolewinella xylanilytica</name>
    <dbReference type="NCBI Taxonomy" id="1514080"/>
    <lineage>
        <taxon>Bacteria</taxon>
        <taxon>Pseudomonadati</taxon>
        <taxon>Bacteroidota</taxon>
        <taxon>Saprospiria</taxon>
        <taxon>Saprospirales</taxon>
        <taxon>Lewinellaceae</taxon>
        <taxon>Neolewinella</taxon>
    </lineage>
</organism>
<dbReference type="GO" id="GO:0006508">
    <property type="term" value="P:proteolysis"/>
    <property type="evidence" value="ECO:0007669"/>
    <property type="project" value="UniProtKB-KW"/>
</dbReference>
<dbReference type="Pfam" id="PF01483">
    <property type="entry name" value="P_proprotein"/>
    <property type="match status" value="1"/>
</dbReference>
<evidence type="ECO:0000313" key="6">
    <source>
        <dbReference type="Proteomes" id="UP000237662"/>
    </source>
</evidence>
<dbReference type="Gene3D" id="2.60.40.10">
    <property type="entry name" value="Immunoglobulins"/>
    <property type="match status" value="2"/>
</dbReference>
<dbReference type="GO" id="GO:0004252">
    <property type="term" value="F:serine-type endopeptidase activity"/>
    <property type="evidence" value="ECO:0007669"/>
    <property type="project" value="InterPro"/>
</dbReference>
<evidence type="ECO:0000256" key="1">
    <source>
        <dbReference type="ARBA" id="ARBA00022670"/>
    </source>
</evidence>
<dbReference type="InterPro" id="IPR009003">
    <property type="entry name" value="Peptidase_S1_PA"/>
</dbReference>
<dbReference type="InterPro" id="IPR008979">
    <property type="entry name" value="Galactose-bd-like_sf"/>
</dbReference>
<dbReference type="Proteomes" id="UP000237662">
    <property type="component" value="Unassembled WGS sequence"/>
</dbReference>
<dbReference type="PROSITE" id="PS51829">
    <property type="entry name" value="P_HOMO_B"/>
    <property type="match status" value="1"/>
</dbReference>
<dbReference type="InterPro" id="IPR036116">
    <property type="entry name" value="FN3_sf"/>
</dbReference>